<dbReference type="OrthoDB" id="797397at2"/>
<protein>
    <submittedName>
        <fullName evidence="1">Uncharacterized protein</fullName>
    </submittedName>
</protein>
<dbReference type="Proteomes" id="UP000270046">
    <property type="component" value="Chromosome"/>
</dbReference>
<sequence length="77" mass="8800">MLIPAFPINYLLHVLLQSPAALQVLLQLSKQVGLVHDFAHLVQWFILLLQQGVLANEILTKVNSITVVMKRNFFMIF</sequence>
<organism evidence="1 2">
    <name type="scientific">Mucilaginibacter celer</name>
    <dbReference type="NCBI Taxonomy" id="2305508"/>
    <lineage>
        <taxon>Bacteria</taxon>
        <taxon>Pseudomonadati</taxon>
        <taxon>Bacteroidota</taxon>
        <taxon>Sphingobacteriia</taxon>
        <taxon>Sphingobacteriales</taxon>
        <taxon>Sphingobacteriaceae</taxon>
        <taxon>Mucilaginibacter</taxon>
    </lineage>
</organism>
<evidence type="ECO:0000313" key="1">
    <source>
        <dbReference type="EMBL" id="AYL97451.1"/>
    </source>
</evidence>
<reference evidence="1 2" key="1">
    <citation type="submission" date="2018-10" db="EMBL/GenBank/DDBJ databases">
        <title>Genome sequencing of Mucilaginibacter sp. HYN0043.</title>
        <authorList>
            <person name="Kim M."/>
            <person name="Yi H."/>
        </authorList>
    </citation>
    <scope>NUCLEOTIDE SEQUENCE [LARGE SCALE GENOMIC DNA]</scope>
    <source>
        <strain evidence="1 2">HYN0043</strain>
    </source>
</reference>
<accession>A0A494VTR7</accession>
<name>A0A494VTR7_9SPHI</name>
<keyword evidence="2" id="KW-1185">Reference proteome</keyword>
<proteinExistence type="predicted"/>
<dbReference type="AlphaFoldDB" id="A0A494VTR7"/>
<dbReference type="EMBL" id="CP032869">
    <property type="protein sequence ID" value="AYL97451.1"/>
    <property type="molecule type" value="Genomic_DNA"/>
</dbReference>
<evidence type="ECO:0000313" key="2">
    <source>
        <dbReference type="Proteomes" id="UP000270046"/>
    </source>
</evidence>
<gene>
    <name evidence="1" type="ORF">HYN43_020045</name>
</gene>
<dbReference type="KEGG" id="muh:HYN43_020045"/>